<comment type="caution">
    <text evidence="1">The sequence shown here is derived from an EMBL/GenBank/DDBJ whole genome shotgun (WGS) entry which is preliminary data.</text>
</comment>
<accession>A0AAD4S5S0</accession>
<dbReference type="AlphaFoldDB" id="A0AAD4S5S0"/>
<feature type="non-terminal residue" evidence="1">
    <location>
        <position position="1"/>
    </location>
</feature>
<sequence>RFPLQRQIISCLVFIIVPDGNEARKPSGLVGIIYHRIGVKLAYFIIMLHDRKAVHFVASC</sequence>
<reference evidence="1" key="1">
    <citation type="submission" date="2022-04" db="EMBL/GenBank/DDBJ databases">
        <title>A functionally conserved STORR gene fusion in Papaver species that diverged 16.8 million years ago.</title>
        <authorList>
            <person name="Catania T."/>
        </authorList>
    </citation>
    <scope>NUCLEOTIDE SEQUENCE</scope>
    <source>
        <strain evidence="1">S-188037</strain>
    </source>
</reference>
<dbReference type="EMBL" id="JAJJMB010014087">
    <property type="protein sequence ID" value="KAI3862783.1"/>
    <property type="molecule type" value="Genomic_DNA"/>
</dbReference>
<dbReference type="Proteomes" id="UP001202328">
    <property type="component" value="Unassembled WGS sequence"/>
</dbReference>
<protein>
    <submittedName>
        <fullName evidence="1">Uncharacterized protein</fullName>
    </submittedName>
</protein>
<evidence type="ECO:0000313" key="2">
    <source>
        <dbReference type="Proteomes" id="UP001202328"/>
    </source>
</evidence>
<proteinExistence type="predicted"/>
<keyword evidence="2" id="KW-1185">Reference proteome</keyword>
<organism evidence="1 2">
    <name type="scientific">Papaver atlanticum</name>
    <dbReference type="NCBI Taxonomy" id="357466"/>
    <lineage>
        <taxon>Eukaryota</taxon>
        <taxon>Viridiplantae</taxon>
        <taxon>Streptophyta</taxon>
        <taxon>Embryophyta</taxon>
        <taxon>Tracheophyta</taxon>
        <taxon>Spermatophyta</taxon>
        <taxon>Magnoliopsida</taxon>
        <taxon>Ranunculales</taxon>
        <taxon>Papaveraceae</taxon>
        <taxon>Papaveroideae</taxon>
        <taxon>Papaver</taxon>
    </lineage>
</organism>
<feature type="non-terminal residue" evidence="1">
    <location>
        <position position="60"/>
    </location>
</feature>
<gene>
    <name evidence="1" type="ORF">MKW98_008623</name>
</gene>
<evidence type="ECO:0000313" key="1">
    <source>
        <dbReference type="EMBL" id="KAI3862783.1"/>
    </source>
</evidence>
<name>A0AAD4S5S0_9MAGN</name>